<feature type="compositionally biased region" description="Polar residues" evidence="1">
    <location>
        <begin position="332"/>
        <end position="342"/>
    </location>
</feature>
<accession>A0A7K1TGX4</accession>
<evidence type="ECO:0008006" key="4">
    <source>
        <dbReference type="Google" id="ProtNLM"/>
    </source>
</evidence>
<sequence length="396" mass="42326">MTRASLLHLLAHPAALTGPDVRALEELAQAFPYCQTAHLLLAKAAHDQGSMLAAQRLRRAATYAADRAQLRQLIETPAPVAAVVVEETLPELAPLTLAPTPPAEPQVLPEIEVAPTASDTALEQGLPIESQSVAQLEDKPDQIIGLAEPEEELPVSPPLAEQEPPAPTPLVEEELPVQAPPIRPPAEAETARREFGLAAQEPAEIMAYRLPELEEAAPATPALATAATPLLPVFSGVADVGYAPSEGSRLGFCLVRGGEGSEEKLDPILPSATLPPAGEFFAPDALLLDHLTTHQPVPLPKVNPLDLINSFLQRAPTASRRRAMPTPAMPDTGTQADLSVRSTRPEPELASENLARILARQGKNERAIAVYERLMVKHPEKMAYFAAQIESLRPLA</sequence>
<dbReference type="RefSeq" id="WP_157566876.1">
    <property type="nucleotide sequence ID" value="NZ_WQKZ01000003.1"/>
</dbReference>
<name>A0A7K1TGX4_9BACT</name>
<keyword evidence="3" id="KW-1185">Reference proteome</keyword>
<reference evidence="2 3" key="1">
    <citation type="submission" date="2019-12" db="EMBL/GenBank/DDBJ databases">
        <title>Hymenobacter sp. HMF4947 Genome sequencing and assembly.</title>
        <authorList>
            <person name="Kang H."/>
            <person name="Cha I."/>
            <person name="Kim H."/>
            <person name="Joh K."/>
        </authorList>
    </citation>
    <scope>NUCLEOTIDE SEQUENCE [LARGE SCALE GENOMIC DNA]</scope>
    <source>
        <strain evidence="2 3">HMF4947</strain>
    </source>
</reference>
<dbReference type="AlphaFoldDB" id="A0A7K1TGX4"/>
<dbReference type="Proteomes" id="UP000441336">
    <property type="component" value="Unassembled WGS sequence"/>
</dbReference>
<dbReference type="EMBL" id="WQKZ01000003">
    <property type="protein sequence ID" value="MVN77658.1"/>
    <property type="molecule type" value="Genomic_DNA"/>
</dbReference>
<feature type="region of interest" description="Disordered" evidence="1">
    <location>
        <begin position="316"/>
        <end position="347"/>
    </location>
</feature>
<comment type="caution">
    <text evidence="2">The sequence shown here is derived from an EMBL/GenBank/DDBJ whole genome shotgun (WGS) entry which is preliminary data.</text>
</comment>
<protein>
    <recommendedName>
        <fullName evidence="4">Tetratricopeptide repeat protein</fullName>
    </recommendedName>
</protein>
<organism evidence="2 3">
    <name type="scientific">Hymenobacter ginkgonis</name>
    <dbReference type="NCBI Taxonomy" id="2682976"/>
    <lineage>
        <taxon>Bacteria</taxon>
        <taxon>Pseudomonadati</taxon>
        <taxon>Bacteroidota</taxon>
        <taxon>Cytophagia</taxon>
        <taxon>Cytophagales</taxon>
        <taxon>Hymenobacteraceae</taxon>
        <taxon>Hymenobacter</taxon>
    </lineage>
</organism>
<evidence type="ECO:0000256" key="1">
    <source>
        <dbReference type="SAM" id="MobiDB-lite"/>
    </source>
</evidence>
<evidence type="ECO:0000313" key="2">
    <source>
        <dbReference type="EMBL" id="MVN77658.1"/>
    </source>
</evidence>
<evidence type="ECO:0000313" key="3">
    <source>
        <dbReference type="Proteomes" id="UP000441336"/>
    </source>
</evidence>
<gene>
    <name evidence="2" type="ORF">GO988_15100</name>
</gene>
<proteinExistence type="predicted"/>